<dbReference type="InterPro" id="IPR001841">
    <property type="entry name" value="Znf_RING"/>
</dbReference>
<dbReference type="InterPro" id="IPR027417">
    <property type="entry name" value="P-loop_NTPase"/>
</dbReference>
<keyword evidence="4" id="KW-0862">Zinc</keyword>
<name>A0ABR4C7Q2_9HELO</name>
<feature type="domain" description="PNPLA" evidence="10">
    <location>
        <begin position="721"/>
        <end position="938"/>
    </location>
</feature>
<feature type="short sequence motif" description="DGA/G" evidence="8">
    <location>
        <begin position="925"/>
        <end position="927"/>
    </location>
</feature>
<gene>
    <name evidence="11" type="ORF">VTL71DRAFT_3615</name>
</gene>
<dbReference type="PROSITE" id="PS00518">
    <property type="entry name" value="ZF_RING_1"/>
    <property type="match status" value="1"/>
</dbReference>
<keyword evidence="6 8" id="KW-0443">Lipid metabolism</keyword>
<dbReference type="PROSITE" id="PS51635">
    <property type="entry name" value="PNPLA"/>
    <property type="match status" value="1"/>
</dbReference>
<feature type="domain" description="RING-type" evidence="9">
    <location>
        <begin position="653"/>
        <end position="699"/>
    </location>
</feature>
<dbReference type="Pfam" id="PF01734">
    <property type="entry name" value="Patatin"/>
    <property type="match status" value="1"/>
</dbReference>
<evidence type="ECO:0000313" key="11">
    <source>
        <dbReference type="EMBL" id="KAL2065945.1"/>
    </source>
</evidence>
<feature type="short sequence motif" description="GXGXXG" evidence="8">
    <location>
        <begin position="725"/>
        <end position="730"/>
    </location>
</feature>
<feature type="active site" description="Proton acceptor" evidence="8">
    <location>
        <position position="925"/>
    </location>
</feature>
<dbReference type="Gene3D" id="3.30.40.10">
    <property type="entry name" value="Zinc/RING finger domain, C3HC4 (zinc finger)"/>
    <property type="match status" value="1"/>
</dbReference>
<keyword evidence="3 8" id="KW-0378">Hydrolase</keyword>
<feature type="short sequence motif" description="GXSXG" evidence="8">
    <location>
        <begin position="759"/>
        <end position="763"/>
    </location>
</feature>
<evidence type="ECO:0000256" key="2">
    <source>
        <dbReference type="ARBA" id="ARBA00022771"/>
    </source>
</evidence>
<feature type="active site" description="Nucleophile" evidence="8">
    <location>
        <position position="761"/>
    </location>
</feature>
<evidence type="ECO:0000256" key="7">
    <source>
        <dbReference type="PROSITE-ProRule" id="PRU00175"/>
    </source>
</evidence>
<dbReference type="Gene3D" id="3.40.1090.10">
    <property type="entry name" value="Cytosolic phospholipase A2 catalytic domain"/>
    <property type="match status" value="1"/>
</dbReference>
<evidence type="ECO:0000256" key="6">
    <source>
        <dbReference type="ARBA" id="ARBA00023098"/>
    </source>
</evidence>
<keyword evidence="12" id="KW-1185">Reference proteome</keyword>
<dbReference type="PROSITE" id="PS50089">
    <property type="entry name" value="ZF_RING_2"/>
    <property type="match status" value="1"/>
</dbReference>
<dbReference type="InterPro" id="IPR002641">
    <property type="entry name" value="PNPLA_dom"/>
</dbReference>
<dbReference type="EMBL" id="JAZHXI010000012">
    <property type="protein sequence ID" value="KAL2065945.1"/>
    <property type="molecule type" value="Genomic_DNA"/>
</dbReference>
<proteinExistence type="predicted"/>
<dbReference type="PANTHER" id="PTHR24185">
    <property type="entry name" value="CALCIUM-INDEPENDENT PHOSPHOLIPASE A2-GAMMA"/>
    <property type="match status" value="1"/>
</dbReference>
<accession>A0ABR4C7Q2</accession>
<keyword evidence="2 7" id="KW-0863">Zinc-finger</keyword>
<dbReference type="CDD" id="cd07199">
    <property type="entry name" value="Pat17_PNPLA8_PNPLA9_like"/>
    <property type="match status" value="1"/>
</dbReference>
<dbReference type="PANTHER" id="PTHR24185:SF1">
    <property type="entry name" value="CALCIUM-INDEPENDENT PHOSPHOLIPASE A2-GAMMA"/>
    <property type="match status" value="1"/>
</dbReference>
<keyword evidence="5 8" id="KW-0442">Lipid degradation</keyword>
<reference evidence="11 12" key="1">
    <citation type="journal article" date="2024" name="Commun. Biol.">
        <title>Comparative genomic analysis of thermophilic fungi reveals convergent evolutionary adaptations and gene losses.</title>
        <authorList>
            <person name="Steindorff A.S."/>
            <person name="Aguilar-Pontes M.V."/>
            <person name="Robinson A.J."/>
            <person name="Andreopoulos B."/>
            <person name="LaButti K."/>
            <person name="Kuo A."/>
            <person name="Mondo S."/>
            <person name="Riley R."/>
            <person name="Otillar R."/>
            <person name="Haridas S."/>
            <person name="Lipzen A."/>
            <person name="Grimwood J."/>
            <person name="Schmutz J."/>
            <person name="Clum A."/>
            <person name="Reid I.D."/>
            <person name="Moisan M.C."/>
            <person name="Butler G."/>
            <person name="Nguyen T.T.M."/>
            <person name="Dewar K."/>
            <person name="Conant G."/>
            <person name="Drula E."/>
            <person name="Henrissat B."/>
            <person name="Hansel C."/>
            <person name="Singer S."/>
            <person name="Hutchinson M.I."/>
            <person name="de Vries R.P."/>
            <person name="Natvig D.O."/>
            <person name="Powell A.J."/>
            <person name="Tsang A."/>
            <person name="Grigoriev I.V."/>
        </authorList>
    </citation>
    <scope>NUCLEOTIDE SEQUENCE [LARGE SCALE GENOMIC DNA]</scope>
    <source>
        <strain evidence="11 12">CBS 494.80</strain>
    </source>
</reference>
<evidence type="ECO:0008006" key="13">
    <source>
        <dbReference type="Google" id="ProtNLM"/>
    </source>
</evidence>
<dbReference type="SUPFAM" id="SSF52151">
    <property type="entry name" value="FabD/lysophospholipase-like"/>
    <property type="match status" value="1"/>
</dbReference>
<keyword evidence="1" id="KW-0479">Metal-binding</keyword>
<organism evidence="11 12">
    <name type="scientific">Oculimacula yallundae</name>
    <dbReference type="NCBI Taxonomy" id="86028"/>
    <lineage>
        <taxon>Eukaryota</taxon>
        <taxon>Fungi</taxon>
        <taxon>Dikarya</taxon>
        <taxon>Ascomycota</taxon>
        <taxon>Pezizomycotina</taxon>
        <taxon>Leotiomycetes</taxon>
        <taxon>Helotiales</taxon>
        <taxon>Ploettnerulaceae</taxon>
        <taxon>Oculimacula</taxon>
    </lineage>
</organism>
<evidence type="ECO:0000256" key="4">
    <source>
        <dbReference type="ARBA" id="ARBA00022833"/>
    </source>
</evidence>
<evidence type="ECO:0000256" key="8">
    <source>
        <dbReference type="PROSITE-ProRule" id="PRU01161"/>
    </source>
</evidence>
<dbReference type="Proteomes" id="UP001595075">
    <property type="component" value="Unassembled WGS sequence"/>
</dbReference>
<evidence type="ECO:0000259" key="9">
    <source>
        <dbReference type="PROSITE" id="PS50089"/>
    </source>
</evidence>
<dbReference type="SUPFAM" id="SSF52540">
    <property type="entry name" value="P-loop containing nucleoside triphosphate hydrolases"/>
    <property type="match status" value="1"/>
</dbReference>
<evidence type="ECO:0000313" key="12">
    <source>
        <dbReference type="Proteomes" id="UP001595075"/>
    </source>
</evidence>
<protein>
    <recommendedName>
        <fullName evidence="13">PNPLA domain-containing protein</fullName>
    </recommendedName>
</protein>
<evidence type="ECO:0000256" key="5">
    <source>
        <dbReference type="ARBA" id="ARBA00022963"/>
    </source>
</evidence>
<dbReference type="InterPro" id="IPR013083">
    <property type="entry name" value="Znf_RING/FYVE/PHD"/>
</dbReference>
<evidence type="ECO:0000256" key="1">
    <source>
        <dbReference type="ARBA" id="ARBA00022723"/>
    </source>
</evidence>
<evidence type="ECO:0000256" key="3">
    <source>
        <dbReference type="ARBA" id="ARBA00022801"/>
    </source>
</evidence>
<dbReference type="InterPro" id="IPR017907">
    <property type="entry name" value="Znf_RING_CS"/>
</dbReference>
<evidence type="ECO:0000259" key="10">
    <source>
        <dbReference type="PROSITE" id="PS51635"/>
    </source>
</evidence>
<sequence>MASYRRSLQHLVAVSANLKFSYTICASVNAVKADSPHTIVSDIVDSVEQQILRTQNVMTRLATQRVMSVMEEDLQNPHDPLNLLKKLYVDAVTYSEKSQVLQDQLHEDDRAAQWFTIKSNPSGNSPRIQVTDRFRKLCSPGILPNEYSSKQYPGFVSFVGDTGTGKSTLLRAMVLMGHLESEGDHFANGLRSVEDQVAGLRNALRQPAYGPVSKSGSAEHMTDPTSFGVHLYKDLARPTNSESFGGDRPRDTPILFADCEGFRAGLTLTNAERSDPNSFSPNLIMDSPITAKSYGSDGKNGIDLFYARFLYTISDVIVLIMSSDGEFFTDMQRLAEWAASAIHRSVNHLAKKTLIIVRNKATVDYETFFKADELKENLLDSLSRSDATPLWKGSPLLQSFRDDFNSKQNKDERQIHDNFDLLKRFFADIRACNIPDSRTTPLDTTFRQYRDLRSQIVDASGRSQSLRAKNWMQYNVPILSHILNRAFEHFRTSDEPFDFFKAARNDNFNPASTSDHISNFITHLQVRDPDEIFEKDLMEHCRAGFESYRVRYQKCGFYIQKGGVCIKQRGTHEYEHCDEKGARAQGPFDEKYALDIDTMSQVRKLFQKYYRQLCTGHDKVNALPPRETVRDFREAQLQRYMQFWIELQSNKSCFGCLLHPPDHMLECGHAFCQHCVRELGFPSDYFEHGWVLNSCILCQTSWQDGRNLFRLHPACAGVRVLTLDGGGIRGIVEISLLEKLQEKIDLDVPLREFFDLIMGTSTGGIIALGLATLPESRAKKVSDLKQTFLQLASKAFERKRGQLTKFDFLRWTSSMLMLFRIRESVYPTTPLRKGLEETLFGQRNLFSSSYRSVRVAVTSAKDNGADKCLITNYNRATLSDQDLDFEREDDSSNEMKVWEAALATASAPFYFRRFEKVETRKNYVDGALHSNFPLQYALDEIARIWKVPKNSGDISQTRPPLDFLLSVGTGQQTREISLPVPLRIGGFEAICTTFFNNLDSHRQWLEFERVHLNGSRLRTKVHRLNARIQEPYVALDDYQSMGRIDRGIQEDFRAGIFKNQMDVLAGKLLASLFFFEPSAAYQNQTSTGAGLGDRIPGTIRCRLARGSLSLKHLIDKINHFWYKEIRTDAEFAEESGWKQVVFQDHLRSSARTQGQWLRINCPILPAEPVGSQQVIAVTFEGVASGRFSISGFPIEWHSLKARSQAK</sequence>
<comment type="caution">
    <text evidence="11">The sequence shown here is derived from an EMBL/GenBank/DDBJ whole genome shotgun (WGS) entry which is preliminary data.</text>
</comment>
<dbReference type="InterPro" id="IPR016035">
    <property type="entry name" value="Acyl_Trfase/lysoPLipase"/>
</dbReference>